<evidence type="ECO:0000313" key="2">
    <source>
        <dbReference type="EMBL" id="PIR46357.1"/>
    </source>
</evidence>
<dbReference type="AlphaFoldDB" id="A0A2H0RIS0"/>
<gene>
    <name evidence="2" type="ORF">COV08_00270</name>
</gene>
<evidence type="ECO:0000256" key="1">
    <source>
        <dbReference type="SAM" id="Coils"/>
    </source>
</evidence>
<protein>
    <recommendedName>
        <fullName evidence="4">Pilus assembly protein PilO</fullName>
    </recommendedName>
</protein>
<dbReference type="Gene3D" id="3.30.70.60">
    <property type="match status" value="1"/>
</dbReference>
<reference evidence="2 3" key="1">
    <citation type="submission" date="2017-09" db="EMBL/GenBank/DDBJ databases">
        <title>Depth-based differentiation of microbial function through sediment-hosted aquifers and enrichment of novel symbionts in the deep terrestrial subsurface.</title>
        <authorList>
            <person name="Probst A.J."/>
            <person name="Ladd B."/>
            <person name="Jarett J.K."/>
            <person name="Geller-Mcgrath D.E."/>
            <person name="Sieber C.M."/>
            <person name="Emerson J.B."/>
            <person name="Anantharaman K."/>
            <person name="Thomas B.C."/>
            <person name="Malmstrom R."/>
            <person name="Stieglmeier M."/>
            <person name="Klingl A."/>
            <person name="Woyke T."/>
            <person name="Ryan C.M."/>
            <person name="Banfield J.F."/>
        </authorList>
    </citation>
    <scope>NUCLEOTIDE SEQUENCE [LARGE SCALE GENOMIC DNA]</scope>
    <source>
        <strain evidence="2">CG10_big_fil_rev_8_21_14_0_10_49_38</strain>
    </source>
</reference>
<comment type="caution">
    <text evidence="2">The sequence shown here is derived from an EMBL/GenBank/DDBJ whole genome shotgun (WGS) entry which is preliminary data.</text>
</comment>
<dbReference type="InterPro" id="IPR014717">
    <property type="entry name" value="Transl_elong_EF1B/ribsomal_bS6"/>
</dbReference>
<keyword evidence="1" id="KW-0175">Coiled coil</keyword>
<evidence type="ECO:0008006" key="4">
    <source>
        <dbReference type="Google" id="ProtNLM"/>
    </source>
</evidence>
<feature type="coiled-coil region" evidence="1">
    <location>
        <begin position="46"/>
        <end position="83"/>
    </location>
</feature>
<sequence>MFRLSFLVLSLVVSGLIVFWAAPIILNGSADPIWQKTFLGQESAGLKELLEEKKILNEALINADKIKDKIAELNRAEESISAEDLAKLEKFIPDHIDNINLIIDVNNIAFRHGLSLKDVKVREAEARATQSTPLTGQNQISETFISFSVAGDYAALISFLDGLANSLRVADVTNLSFSVDNIGVNQYNFEVKTYWVK</sequence>
<evidence type="ECO:0000313" key="3">
    <source>
        <dbReference type="Proteomes" id="UP000230431"/>
    </source>
</evidence>
<dbReference type="InterPro" id="IPR007445">
    <property type="entry name" value="PilO"/>
</dbReference>
<dbReference type="GO" id="GO:0043107">
    <property type="term" value="P:type IV pilus-dependent motility"/>
    <property type="evidence" value="ECO:0007669"/>
    <property type="project" value="InterPro"/>
</dbReference>
<accession>A0A2H0RIS0</accession>
<dbReference type="EMBL" id="PCYK01000003">
    <property type="protein sequence ID" value="PIR46357.1"/>
    <property type="molecule type" value="Genomic_DNA"/>
</dbReference>
<dbReference type="GO" id="GO:0043683">
    <property type="term" value="P:type IV pilus assembly"/>
    <property type="evidence" value="ECO:0007669"/>
    <property type="project" value="InterPro"/>
</dbReference>
<organism evidence="2 3">
    <name type="scientific">Candidatus Vogelbacteria bacterium CG10_big_fil_rev_8_21_14_0_10_49_38</name>
    <dbReference type="NCBI Taxonomy" id="1975043"/>
    <lineage>
        <taxon>Bacteria</taxon>
        <taxon>Candidatus Vogeliibacteriota</taxon>
    </lineage>
</organism>
<name>A0A2H0RIS0_9BACT</name>
<proteinExistence type="predicted"/>
<dbReference type="Pfam" id="PF04350">
    <property type="entry name" value="PilO"/>
    <property type="match status" value="1"/>
</dbReference>
<dbReference type="Proteomes" id="UP000230431">
    <property type="component" value="Unassembled WGS sequence"/>
</dbReference>